<dbReference type="AlphaFoldDB" id="A0A2J7ZLI3"/>
<gene>
    <name evidence="3" type="ORF">TSOC_013002</name>
</gene>
<accession>A0A2J7ZLI3</accession>
<comment type="similarity">
    <text evidence="1">Belongs to the AAA ATPase family.</text>
</comment>
<dbReference type="Pfam" id="PF00004">
    <property type="entry name" value="AAA"/>
    <property type="match status" value="1"/>
</dbReference>
<sequence length="211" mass="22278">MYEASAETCQAGTTHPALPLYGSRLDVAAGVTGAGAARRAVIWRCSAAFFASHSLMPSAMSRARSSRHRVSADSARCQQFRGRQPLRLRRASVLVLGATNRPGAVDTALLRPGRFSSLLFVPPPDAPGRLAALKVHCRRLPLAADVDLGAAAAATELYTGSHSQTRHGPDDPKSGPDPTVGTTFVIFSYSSMLSVQLSVVNASPRVLRSVS</sequence>
<dbReference type="InterPro" id="IPR050168">
    <property type="entry name" value="AAA_ATPase_domain"/>
</dbReference>
<dbReference type="SUPFAM" id="SSF52540">
    <property type="entry name" value="P-loop containing nucleoside triphosphate hydrolases"/>
    <property type="match status" value="1"/>
</dbReference>
<evidence type="ECO:0000259" key="2">
    <source>
        <dbReference type="Pfam" id="PF00004"/>
    </source>
</evidence>
<dbReference type="PANTHER" id="PTHR23077">
    <property type="entry name" value="AAA-FAMILY ATPASE"/>
    <property type="match status" value="1"/>
</dbReference>
<dbReference type="InterPro" id="IPR003960">
    <property type="entry name" value="ATPase_AAA_CS"/>
</dbReference>
<dbReference type="InterPro" id="IPR003959">
    <property type="entry name" value="ATPase_AAA_core"/>
</dbReference>
<proteinExistence type="inferred from homology"/>
<comment type="caution">
    <text evidence="3">The sequence shown here is derived from an EMBL/GenBank/DDBJ whole genome shotgun (WGS) entry which is preliminary data.</text>
</comment>
<name>A0A2J7ZLI3_9CHLO</name>
<dbReference type="Proteomes" id="UP000236333">
    <property type="component" value="Unassembled WGS sequence"/>
</dbReference>
<keyword evidence="1" id="KW-0067">ATP-binding</keyword>
<organism evidence="3 4">
    <name type="scientific">Tetrabaena socialis</name>
    <dbReference type="NCBI Taxonomy" id="47790"/>
    <lineage>
        <taxon>Eukaryota</taxon>
        <taxon>Viridiplantae</taxon>
        <taxon>Chlorophyta</taxon>
        <taxon>core chlorophytes</taxon>
        <taxon>Chlorophyceae</taxon>
        <taxon>CS clade</taxon>
        <taxon>Chlamydomonadales</taxon>
        <taxon>Tetrabaenaceae</taxon>
        <taxon>Tetrabaena</taxon>
    </lineage>
</organism>
<dbReference type="OrthoDB" id="539829at2759"/>
<dbReference type="EMBL" id="PGGS01001007">
    <property type="protein sequence ID" value="PNH01127.1"/>
    <property type="molecule type" value="Genomic_DNA"/>
</dbReference>
<feature type="domain" description="ATPase AAA-type core" evidence="2">
    <location>
        <begin position="90"/>
        <end position="122"/>
    </location>
</feature>
<dbReference type="Gene3D" id="1.10.8.60">
    <property type="match status" value="1"/>
</dbReference>
<dbReference type="Gene3D" id="3.40.50.300">
    <property type="entry name" value="P-loop containing nucleotide triphosphate hydrolases"/>
    <property type="match status" value="1"/>
</dbReference>
<evidence type="ECO:0000313" key="3">
    <source>
        <dbReference type="EMBL" id="PNH01127.1"/>
    </source>
</evidence>
<evidence type="ECO:0000313" key="4">
    <source>
        <dbReference type="Proteomes" id="UP000236333"/>
    </source>
</evidence>
<dbReference type="PROSITE" id="PS00674">
    <property type="entry name" value="AAA"/>
    <property type="match status" value="1"/>
</dbReference>
<dbReference type="PANTHER" id="PTHR23077:SF117">
    <property type="entry name" value="AAA+ ATPASE DOMAIN-CONTAINING PROTEIN"/>
    <property type="match status" value="1"/>
</dbReference>
<dbReference type="GO" id="GO:0005524">
    <property type="term" value="F:ATP binding"/>
    <property type="evidence" value="ECO:0007669"/>
    <property type="project" value="UniProtKB-KW"/>
</dbReference>
<reference evidence="3 4" key="1">
    <citation type="journal article" date="2017" name="Mol. Biol. Evol.">
        <title>The 4-celled Tetrabaena socialis nuclear genome reveals the essential components for genetic control of cell number at the origin of multicellularity in the volvocine lineage.</title>
        <authorList>
            <person name="Featherston J."/>
            <person name="Arakaki Y."/>
            <person name="Hanschen E.R."/>
            <person name="Ferris P.J."/>
            <person name="Michod R.E."/>
            <person name="Olson B.J.S.C."/>
            <person name="Nozaki H."/>
            <person name="Durand P.M."/>
        </authorList>
    </citation>
    <scope>NUCLEOTIDE SEQUENCE [LARGE SCALE GENOMIC DNA]</scope>
    <source>
        <strain evidence="3 4">NIES-571</strain>
    </source>
</reference>
<evidence type="ECO:0000256" key="1">
    <source>
        <dbReference type="RuleBase" id="RU003651"/>
    </source>
</evidence>
<dbReference type="InterPro" id="IPR027417">
    <property type="entry name" value="P-loop_NTPase"/>
</dbReference>
<keyword evidence="1" id="KW-0547">Nucleotide-binding</keyword>
<protein>
    <submittedName>
        <fullName evidence="3">VCP-like ATPase</fullName>
    </submittedName>
</protein>
<dbReference type="GO" id="GO:0016887">
    <property type="term" value="F:ATP hydrolysis activity"/>
    <property type="evidence" value="ECO:0007669"/>
    <property type="project" value="InterPro"/>
</dbReference>
<keyword evidence="4" id="KW-1185">Reference proteome</keyword>